<dbReference type="EMBL" id="BPLR01002781">
    <property type="protein sequence ID" value="GIX77662.1"/>
    <property type="molecule type" value="Genomic_DNA"/>
</dbReference>
<evidence type="ECO:0000256" key="2">
    <source>
        <dbReference type="ARBA" id="ARBA00022723"/>
    </source>
</evidence>
<dbReference type="PROSITE" id="PS00028">
    <property type="entry name" value="ZINC_FINGER_C2H2_1"/>
    <property type="match status" value="1"/>
</dbReference>
<dbReference type="PANTHER" id="PTHR45891:SF3">
    <property type="entry name" value="ZINC FINGER PROTEIN 2"/>
    <property type="match status" value="1"/>
</dbReference>
<dbReference type="SMART" id="SM00355">
    <property type="entry name" value="ZnF_C2H2"/>
    <property type="match status" value="2"/>
</dbReference>
<dbReference type="PANTHER" id="PTHR45891">
    <property type="entry name" value="ZINC FINGER HOMEOBOX PROTEIN"/>
    <property type="match status" value="1"/>
</dbReference>
<evidence type="ECO:0000313" key="7">
    <source>
        <dbReference type="EMBL" id="GIX77662.1"/>
    </source>
</evidence>
<keyword evidence="7" id="KW-0238">DNA-binding</keyword>
<evidence type="ECO:0000259" key="6">
    <source>
        <dbReference type="PROSITE" id="PS00028"/>
    </source>
</evidence>
<evidence type="ECO:0000256" key="4">
    <source>
        <dbReference type="ARBA" id="ARBA00022833"/>
    </source>
</evidence>
<feature type="region of interest" description="Disordered" evidence="5">
    <location>
        <begin position="54"/>
        <end position="92"/>
    </location>
</feature>
<dbReference type="Proteomes" id="UP001054945">
    <property type="component" value="Unassembled WGS sequence"/>
</dbReference>
<protein>
    <submittedName>
        <fullName evidence="7">Zinc finger homeobox protein 4</fullName>
    </submittedName>
</protein>
<feature type="compositionally biased region" description="Basic and acidic residues" evidence="5">
    <location>
        <begin position="54"/>
        <end position="83"/>
    </location>
</feature>
<keyword evidence="7" id="KW-0371">Homeobox</keyword>
<name>A0AAV4MYP6_CAEEX</name>
<evidence type="ECO:0000256" key="3">
    <source>
        <dbReference type="ARBA" id="ARBA00022737"/>
    </source>
</evidence>
<reference evidence="7 8" key="1">
    <citation type="submission" date="2021-06" db="EMBL/GenBank/DDBJ databases">
        <title>Caerostris extrusa draft genome.</title>
        <authorList>
            <person name="Kono N."/>
            <person name="Arakawa K."/>
        </authorList>
    </citation>
    <scope>NUCLEOTIDE SEQUENCE [LARGE SCALE GENOMIC DNA]</scope>
</reference>
<sequence length="205" mass="23132">MCNVSVRTKVHLIQHVNTLVHLRAENLRQIQGESEPDMRDIFIVKEAKQATGETLKKTEVEDKDTNNRDNVSESKAANDDHHKNNSKNSDSSMLKQALLDRSANSENGNTEASVHTCPFCNYTSSSEVHIQMHVVSQHSQKPSTLACPLCQDGFRDWDVLENHLIDTHHVNKEGVKRLLALVDKTEWMAEMETSKQNEKTTTAAD</sequence>
<proteinExistence type="predicted"/>
<comment type="caution">
    <text evidence="7">The sequence shown here is derived from an EMBL/GenBank/DDBJ whole genome shotgun (WGS) entry which is preliminary data.</text>
</comment>
<dbReference type="GO" id="GO:0000981">
    <property type="term" value="F:DNA-binding transcription factor activity, RNA polymerase II-specific"/>
    <property type="evidence" value="ECO:0007669"/>
    <property type="project" value="TreeGrafter"/>
</dbReference>
<organism evidence="7 8">
    <name type="scientific">Caerostris extrusa</name>
    <name type="common">Bark spider</name>
    <name type="synonym">Caerostris bankana</name>
    <dbReference type="NCBI Taxonomy" id="172846"/>
    <lineage>
        <taxon>Eukaryota</taxon>
        <taxon>Metazoa</taxon>
        <taxon>Ecdysozoa</taxon>
        <taxon>Arthropoda</taxon>
        <taxon>Chelicerata</taxon>
        <taxon>Arachnida</taxon>
        <taxon>Araneae</taxon>
        <taxon>Araneomorphae</taxon>
        <taxon>Entelegynae</taxon>
        <taxon>Araneoidea</taxon>
        <taxon>Araneidae</taxon>
        <taxon>Caerostris</taxon>
    </lineage>
</organism>
<dbReference type="GO" id="GO:0000978">
    <property type="term" value="F:RNA polymerase II cis-regulatory region sequence-specific DNA binding"/>
    <property type="evidence" value="ECO:0007669"/>
    <property type="project" value="TreeGrafter"/>
</dbReference>
<dbReference type="InterPro" id="IPR051968">
    <property type="entry name" value="ZnFinger_Homeobox_TR"/>
</dbReference>
<dbReference type="InterPro" id="IPR013087">
    <property type="entry name" value="Znf_C2H2_type"/>
</dbReference>
<comment type="subcellular location">
    <subcellularLocation>
        <location evidence="1">Nucleus</location>
    </subcellularLocation>
</comment>
<feature type="domain" description="C2H2-type" evidence="6">
    <location>
        <begin position="147"/>
        <end position="169"/>
    </location>
</feature>
<dbReference type="AlphaFoldDB" id="A0AAV4MYP6"/>
<keyword evidence="4" id="KW-0862">Zinc</keyword>
<dbReference type="GO" id="GO:0046872">
    <property type="term" value="F:metal ion binding"/>
    <property type="evidence" value="ECO:0007669"/>
    <property type="project" value="UniProtKB-KW"/>
</dbReference>
<evidence type="ECO:0000256" key="5">
    <source>
        <dbReference type="SAM" id="MobiDB-lite"/>
    </source>
</evidence>
<keyword evidence="2" id="KW-0479">Metal-binding</keyword>
<keyword evidence="8" id="KW-1185">Reference proteome</keyword>
<accession>A0AAV4MYP6</accession>
<evidence type="ECO:0000256" key="1">
    <source>
        <dbReference type="ARBA" id="ARBA00004123"/>
    </source>
</evidence>
<dbReference type="Gene3D" id="3.30.160.60">
    <property type="entry name" value="Classic Zinc Finger"/>
    <property type="match status" value="1"/>
</dbReference>
<evidence type="ECO:0000313" key="8">
    <source>
        <dbReference type="Proteomes" id="UP001054945"/>
    </source>
</evidence>
<gene>
    <name evidence="7" type="primary">ZFHX4_0</name>
    <name evidence="7" type="ORF">CEXT_81591</name>
</gene>
<keyword evidence="3" id="KW-0677">Repeat</keyword>
<dbReference type="GO" id="GO:0005634">
    <property type="term" value="C:nucleus"/>
    <property type="evidence" value="ECO:0007669"/>
    <property type="project" value="UniProtKB-SubCell"/>
</dbReference>